<keyword evidence="3" id="KW-0540">Nuclease</keyword>
<gene>
    <name evidence="10" type="ORF">AMSG_04853</name>
</gene>
<dbReference type="STRING" id="461836.A0A0L0D7S1"/>
<comment type="similarity">
    <text evidence="8">Belongs to the eukaryotic/archaeal RNase P protein component 4 family.</text>
</comment>
<evidence type="ECO:0000256" key="5">
    <source>
        <dbReference type="ARBA" id="ARBA00022759"/>
    </source>
</evidence>
<evidence type="ECO:0000256" key="9">
    <source>
        <dbReference type="SAM" id="MobiDB-lite"/>
    </source>
</evidence>
<organism evidence="10 11">
    <name type="scientific">Thecamonas trahens ATCC 50062</name>
    <dbReference type="NCBI Taxonomy" id="461836"/>
    <lineage>
        <taxon>Eukaryota</taxon>
        <taxon>Apusozoa</taxon>
        <taxon>Apusomonadida</taxon>
        <taxon>Apusomonadidae</taxon>
        <taxon>Thecamonas</taxon>
    </lineage>
</organism>
<dbReference type="PANTHER" id="PTHR14742">
    <property type="entry name" value="RIBONUCLEASE P SUBUNIT P21"/>
    <property type="match status" value="1"/>
</dbReference>
<dbReference type="HAMAP" id="MF_00757">
    <property type="entry name" value="RNase_P_4"/>
    <property type="match status" value="1"/>
</dbReference>
<dbReference type="InterPro" id="IPR016432">
    <property type="entry name" value="RNP4"/>
</dbReference>
<dbReference type="Proteomes" id="UP000054408">
    <property type="component" value="Unassembled WGS sequence"/>
</dbReference>
<evidence type="ECO:0000256" key="3">
    <source>
        <dbReference type="ARBA" id="ARBA00022722"/>
    </source>
</evidence>
<evidence type="ECO:0000256" key="1">
    <source>
        <dbReference type="ARBA" id="ARBA00022490"/>
    </source>
</evidence>
<dbReference type="Gene3D" id="1.20.5.420">
    <property type="entry name" value="Immunoglobulin FC, subunit C"/>
    <property type="match status" value="1"/>
</dbReference>
<keyword evidence="1" id="KW-0963">Cytoplasm</keyword>
<evidence type="ECO:0000256" key="8">
    <source>
        <dbReference type="ARBA" id="ARBA00038402"/>
    </source>
</evidence>
<dbReference type="EMBL" id="GL349451">
    <property type="protein sequence ID" value="KNC48404.1"/>
    <property type="molecule type" value="Genomic_DNA"/>
</dbReference>
<keyword evidence="5" id="KW-0255">Endonuclease</keyword>
<evidence type="ECO:0000313" key="11">
    <source>
        <dbReference type="Proteomes" id="UP000054408"/>
    </source>
</evidence>
<protein>
    <submittedName>
        <fullName evidence="10">Ribonuclease P protein subunit p21</fullName>
    </submittedName>
</protein>
<proteinExistence type="inferred from homology"/>
<evidence type="ECO:0000256" key="4">
    <source>
        <dbReference type="ARBA" id="ARBA00022723"/>
    </source>
</evidence>
<reference evidence="10 11" key="1">
    <citation type="submission" date="2010-05" db="EMBL/GenBank/DDBJ databases">
        <title>The Genome Sequence of Thecamonas trahens ATCC 50062.</title>
        <authorList>
            <consortium name="The Broad Institute Genome Sequencing Platform"/>
            <person name="Russ C."/>
            <person name="Cuomo C."/>
            <person name="Shea T."/>
            <person name="Young S.K."/>
            <person name="Zeng Q."/>
            <person name="Koehrsen M."/>
            <person name="Haas B."/>
            <person name="Borodovsky M."/>
            <person name="Guigo R."/>
            <person name="Alvarado L."/>
            <person name="Berlin A."/>
            <person name="Bochicchio J."/>
            <person name="Borenstein D."/>
            <person name="Chapman S."/>
            <person name="Chen Z."/>
            <person name="Freedman E."/>
            <person name="Gellesch M."/>
            <person name="Goldberg J."/>
            <person name="Griggs A."/>
            <person name="Gujja S."/>
            <person name="Heilman E."/>
            <person name="Heiman D."/>
            <person name="Hepburn T."/>
            <person name="Howarth C."/>
            <person name="Jen D."/>
            <person name="Larson L."/>
            <person name="Mehta T."/>
            <person name="Park D."/>
            <person name="Pearson M."/>
            <person name="Roberts A."/>
            <person name="Saif S."/>
            <person name="Shenoy N."/>
            <person name="Sisk P."/>
            <person name="Stolte C."/>
            <person name="Sykes S."/>
            <person name="Thomson T."/>
            <person name="Walk T."/>
            <person name="White J."/>
            <person name="Yandava C."/>
            <person name="Burger G."/>
            <person name="Gray M.W."/>
            <person name="Holland P.W.H."/>
            <person name="King N."/>
            <person name="Lang F.B.F."/>
            <person name="Roger A.J."/>
            <person name="Ruiz-Trillo I."/>
            <person name="Lander E."/>
            <person name="Nusbaum C."/>
        </authorList>
    </citation>
    <scope>NUCLEOTIDE SEQUENCE [LARGE SCALE GENOMIC DNA]</scope>
    <source>
        <strain evidence="10 11">ATCC 50062</strain>
    </source>
</reference>
<keyword evidence="7" id="KW-0862">Zinc</keyword>
<feature type="compositionally biased region" description="Basic residues" evidence="9">
    <location>
        <begin position="43"/>
        <end position="57"/>
    </location>
</feature>
<dbReference type="GO" id="GO:0004519">
    <property type="term" value="F:endonuclease activity"/>
    <property type="evidence" value="ECO:0007669"/>
    <property type="project" value="UniProtKB-KW"/>
</dbReference>
<dbReference type="GO" id="GO:0001682">
    <property type="term" value="P:tRNA 5'-leader removal"/>
    <property type="evidence" value="ECO:0007669"/>
    <property type="project" value="InterPro"/>
</dbReference>
<dbReference type="GO" id="GO:0046872">
    <property type="term" value="F:metal ion binding"/>
    <property type="evidence" value="ECO:0007669"/>
    <property type="project" value="UniProtKB-KW"/>
</dbReference>
<dbReference type="GO" id="GO:0005655">
    <property type="term" value="C:nucleolar ribonuclease P complex"/>
    <property type="evidence" value="ECO:0007669"/>
    <property type="project" value="TreeGrafter"/>
</dbReference>
<dbReference type="OrthoDB" id="128536at2759"/>
<evidence type="ECO:0000256" key="2">
    <source>
        <dbReference type="ARBA" id="ARBA00022694"/>
    </source>
</evidence>
<keyword evidence="2" id="KW-0819">tRNA processing</keyword>
<keyword evidence="6" id="KW-0378">Hydrolase</keyword>
<dbReference type="GeneID" id="25564372"/>
<dbReference type="PANTHER" id="PTHR14742:SF0">
    <property type="entry name" value="RIBONUCLEASE P PROTEIN SUBUNIT P21"/>
    <property type="match status" value="1"/>
</dbReference>
<dbReference type="RefSeq" id="XP_013758521.1">
    <property type="nucleotide sequence ID" value="XM_013903067.1"/>
</dbReference>
<dbReference type="AlphaFoldDB" id="A0A0L0D7S1"/>
<dbReference type="GO" id="GO:0016787">
    <property type="term" value="F:hydrolase activity"/>
    <property type="evidence" value="ECO:0007669"/>
    <property type="project" value="UniProtKB-KW"/>
</dbReference>
<dbReference type="eggNOG" id="KOG4394">
    <property type="taxonomic scope" value="Eukaryota"/>
</dbReference>
<dbReference type="Pfam" id="PF04032">
    <property type="entry name" value="Rpr2"/>
    <property type="match status" value="1"/>
</dbReference>
<evidence type="ECO:0000256" key="6">
    <source>
        <dbReference type="ARBA" id="ARBA00022801"/>
    </source>
</evidence>
<sequence length="162" mass="17345">MSEAEVTPKRQKGLDGTPKPSLAQPAPAQPAPAQPAKPVKQAKPTKGKAAKARKAAKGRGVKHKVVYERINYLVQAAVAVVELSPDLARHYVGNIRELARRLVLRLDRSISRQLCKGCDIILVPHISAKVRIKAKLVTTTCLSCGQSSSHSGITFATSDPSP</sequence>
<name>A0A0L0D7S1_THETB</name>
<keyword evidence="4" id="KW-0479">Metal-binding</keyword>
<accession>A0A0L0D7S1</accession>
<evidence type="ECO:0000313" key="10">
    <source>
        <dbReference type="EMBL" id="KNC48404.1"/>
    </source>
</evidence>
<dbReference type="Gene3D" id="6.20.50.20">
    <property type="match status" value="1"/>
</dbReference>
<evidence type="ECO:0000256" key="7">
    <source>
        <dbReference type="ARBA" id="ARBA00022833"/>
    </source>
</evidence>
<feature type="region of interest" description="Disordered" evidence="9">
    <location>
        <begin position="1"/>
        <end position="57"/>
    </location>
</feature>
<keyword evidence="11" id="KW-1185">Reference proteome</keyword>
<dbReference type="InterPro" id="IPR007175">
    <property type="entry name" value="Rpr2/Snm1/Rpp21"/>
</dbReference>